<accession>A0ACB9L6M2</accession>
<comment type="caution">
    <text evidence="1">The sequence shown here is derived from an EMBL/GenBank/DDBJ whole genome shotgun (WGS) entry which is preliminary data.</text>
</comment>
<sequence length="79" mass="8875">MSREFLKSKNDANVKENGIGLPDGDWFCPSCQFGICGNSKIEFDVNIKDICWPPQTSGKTSFCQGEEQHKMDIDEMGQL</sequence>
<name>A0ACB9L6M2_BAUVA</name>
<dbReference type="EMBL" id="CM039437">
    <property type="protein sequence ID" value="KAI4305329.1"/>
    <property type="molecule type" value="Genomic_DNA"/>
</dbReference>
<evidence type="ECO:0000313" key="2">
    <source>
        <dbReference type="Proteomes" id="UP000828941"/>
    </source>
</evidence>
<keyword evidence="2" id="KW-1185">Reference proteome</keyword>
<dbReference type="Proteomes" id="UP000828941">
    <property type="component" value="Chromosome 12"/>
</dbReference>
<gene>
    <name evidence="1" type="ORF">L6164_028700</name>
</gene>
<proteinExistence type="predicted"/>
<organism evidence="1 2">
    <name type="scientific">Bauhinia variegata</name>
    <name type="common">Purple orchid tree</name>
    <name type="synonym">Phanera variegata</name>
    <dbReference type="NCBI Taxonomy" id="167791"/>
    <lineage>
        <taxon>Eukaryota</taxon>
        <taxon>Viridiplantae</taxon>
        <taxon>Streptophyta</taxon>
        <taxon>Embryophyta</taxon>
        <taxon>Tracheophyta</taxon>
        <taxon>Spermatophyta</taxon>
        <taxon>Magnoliopsida</taxon>
        <taxon>eudicotyledons</taxon>
        <taxon>Gunneridae</taxon>
        <taxon>Pentapetalae</taxon>
        <taxon>rosids</taxon>
        <taxon>fabids</taxon>
        <taxon>Fabales</taxon>
        <taxon>Fabaceae</taxon>
        <taxon>Cercidoideae</taxon>
        <taxon>Cercideae</taxon>
        <taxon>Bauhiniinae</taxon>
        <taxon>Bauhinia</taxon>
    </lineage>
</organism>
<protein>
    <submittedName>
        <fullName evidence="1">Uncharacterized protein</fullName>
    </submittedName>
</protein>
<evidence type="ECO:0000313" key="1">
    <source>
        <dbReference type="EMBL" id="KAI4305329.1"/>
    </source>
</evidence>
<reference evidence="1 2" key="1">
    <citation type="journal article" date="2022" name="DNA Res.">
        <title>Chromosomal-level genome assembly of the orchid tree Bauhinia variegata (Leguminosae; Cercidoideae) supports the allotetraploid origin hypothesis of Bauhinia.</title>
        <authorList>
            <person name="Zhong Y."/>
            <person name="Chen Y."/>
            <person name="Zheng D."/>
            <person name="Pang J."/>
            <person name="Liu Y."/>
            <person name="Luo S."/>
            <person name="Meng S."/>
            <person name="Qian L."/>
            <person name="Wei D."/>
            <person name="Dai S."/>
            <person name="Zhou R."/>
        </authorList>
    </citation>
    <scope>NUCLEOTIDE SEQUENCE [LARGE SCALE GENOMIC DNA]</scope>
    <source>
        <strain evidence="1">BV-YZ2020</strain>
    </source>
</reference>